<feature type="transmembrane region" description="Helical" evidence="5">
    <location>
        <begin position="365"/>
        <end position="383"/>
    </location>
</feature>
<reference evidence="7" key="2">
    <citation type="submission" date="2020-08" db="EMBL/GenBank/DDBJ databases">
        <title>The Agave Microbiome: Exploring the role of microbial communities in plant adaptations to desert environments.</title>
        <authorList>
            <person name="Partida-Martinez L.P."/>
        </authorList>
    </citation>
    <scope>NUCLEOTIDE SEQUENCE [LARGE SCALE GENOMIC DNA]</scope>
    <source>
        <strain evidence="7">AT2.8</strain>
    </source>
</reference>
<dbReference type="PIRSF" id="PIRSF005690">
    <property type="entry name" value="GerBA"/>
    <property type="match status" value="1"/>
</dbReference>
<sequence>MFFKKLFSTKGNLIPKDQNLIPETREKMSTEFKQRLQNSADISENEIGASGITLFSIGTLIDKTMLHRDIIDPLKGLSFDSTQKIMEHLSIGEIEKSNQMEKAVQAALDGNVIIFLDGNSSVLLAKIPSRVGRSVSYAQNESQVIGPQMAFTESLLTNMTLIRSYIKDTSLCIENLQVGSRTNKLVSIVYINGIVSEQMVGSLRKRIQEIKMDGILDSSVLEQLLAENSLTIFPQMALTERPDRVSDWLLKGKVAIFVDGSSLAIVCPQSFMEFFQSMEDSNVNWQIATFWRLLRFTALFLSVFFTALYVASLTFHYEVIPQTLLFTLSESRAKVPFPPIIEALLLEFIMELLREAGARLPTKVGQTMGIVGGIVIGTAAVEAGFTSNILIIIISLGALGSFVTPSYTMGNVIRIVRFPLIILAGFWGFYGMMFGFCFLLLHLLRQTSLGSPYLSPFYPPRFADWKDSIIRLPLSITNKRPDLTRAEDEYKFDPIKAKKHN</sequence>
<feature type="transmembrane region" description="Helical" evidence="5">
    <location>
        <begin position="420"/>
        <end position="444"/>
    </location>
</feature>
<keyword evidence="5" id="KW-1133">Transmembrane helix</keyword>
<dbReference type="PANTHER" id="PTHR22550">
    <property type="entry name" value="SPORE GERMINATION PROTEIN"/>
    <property type="match status" value="1"/>
</dbReference>
<dbReference type="EMBL" id="JACCBX010000002">
    <property type="protein sequence ID" value="NYE04008.1"/>
    <property type="molecule type" value="Genomic_DNA"/>
</dbReference>
<evidence type="ECO:0000256" key="2">
    <source>
        <dbReference type="ARBA" id="ARBA00005278"/>
    </source>
</evidence>
<evidence type="ECO:0008006" key="8">
    <source>
        <dbReference type="Google" id="ProtNLM"/>
    </source>
</evidence>
<comment type="subcellular location">
    <subcellularLocation>
        <location evidence="4">Cell membrane</location>
    </subcellularLocation>
    <subcellularLocation>
        <location evidence="1">Membrane</location>
        <topology evidence="1">Multi-pass membrane protein</topology>
    </subcellularLocation>
</comment>
<comment type="caution">
    <text evidence="6">The sequence shown here is derived from an EMBL/GenBank/DDBJ whole genome shotgun (WGS) entry which is preliminary data.</text>
</comment>
<organism evidence="6 7">
    <name type="scientific">Neobacillus niacini</name>
    <dbReference type="NCBI Taxonomy" id="86668"/>
    <lineage>
        <taxon>Bacteria</taxon>
        <taxon>Bacillati</taxon>
        <taxon>Bacillota</taxon>
        <taxon>Bacilli</taxon>
        <taxon>Bacillales</taxon>
        <taxon>Bacillaceae</taxon>
        <taxon>Neobacillus</taxon>
    </lineage>
</organism>
<dbReference type="InterPro" id="IPR004995">
    <property type="entry name" value="Spore_Ger"/>
</dbReference>
<proteinExistence type="inferred from homology"/>
<dbReference type="GO" id="GO:0009847">
    <property type="term" value="P:spore germination"/>
    <property type="evidence" value="ECO:0007669"/>
    <property type="project" value="UniProtKB-UniRule"/>
</dbReference>
<evidence type="ECO:0000313" key="7">
    <source>
        <dbReference type="Proteomes" id="UP000548423"/>
    </source>
</evidence>
<evidence type="ECO:0000256" key="3">
    <source>
        <dbReference type="ARBA" id="ARBA00023136"/>
    </source>
</evidence>
<keyword evidence="5" id="KW-0812">Transmembrane</keyword>
<accession>A0A852T938</accession>
<protein>
    <recommendedName>
        <fullName evidence="8">Spore germination protein</fullName>
    </recommendedName>
</protein>
<feature type="transmembrane region" description="Helical" evidence="5">
    <location>
        <begin position="389"/>
        <end position="408"/>
    </location>
</feature>
<evidence type="ECO:0000256" key="5">
    <source>
        <dbReference type="SAM" id="Phobius"/>
    </source>
</evidence>
<feature type="transmembrane region" description="Helical" evidence="5">
    <location>
        <begin position="293"/>
        <end position="315"/>
    </location>
</feature>
<gene>
    <name evidence="6" type="ORF">F4694_000752</name>
</gene>
<dbReference type="Proteomes" id="UP000548423">
    <property type="component" value="Unassembled WGS sequence"/>
</dbReference>
<dbReference type="PANTHER" id="PTHR22550:SF5">
    <property type="entry name" value="LEUCINE ZIPPER PROTEIN 4"/>
    <property type="match status" value="1"/>
</dbReference>
<dbReference type="GO" id="GO:0005886">
    <property type="term" value="C:plasma membrane"/>
    <property type="evidence" value="ECO:0007669"/>
    <property type="project" value="UniProtKB-SubCell"/>
</dbReference>
<evidence type="ECO:0000313" key="6">
    <source>
        <dbReference type="EMBL" id="NYE04008.1"/>
    </source>
</evidence>
<evidence type="ECO:0000256" key="4">
    <source>
        <dbReference type="PIRNR" id="PIRNR005690"/>
    </source>
</evidence>
<name>A0A852T938_9BACI</name>
<evidence type="ECO:0000256" key="1">
    <source>
        <dbReference type="ARBA" id="ARBA00004141"/>
    </source>
</evidence>
<dbReference type="InterPro" id="IPR050768">
    <property type="entry name" value="UPF0353/GerABKA_families"/>
</dbReference>
<comment type="similarity">
    <text evidence="2 4">Belongs to the GerABKA family.</text>
</comment>
<keyword evidence="3 4" id="KW-0472">Membrane</keyword>
<reference evidence="7" key="1">
    <citation type="submission" date="2020-07" db="EMBL/GenBank/DDBJ databases">
        <authorList>
            <person name="Partida-Martinez L."/>
            <person name="Huntemann M."/>
            <person name="Clum A."/>
            <person name="Wang J."/>
            <person name="Palaniappan K."/>
            <person name="Ritter S."/>
            <person name="Chen I.-M."/>
            <person name="Stamatis D."/>
            <person name="Reddy T."/>
            <person name="O'Malley R."/>
            <person name="Daum C."/>
            <person name="Shapiro N."/>
            <person name="Ivanova N."/>
            <person name="Kyrpides N."/>
            <person name="Woyke T."/>
        </authorList>
    </citation>
    <scope>NUCLEOTIDE SEQUENCE [LARGE SCALE GENOMIC DNA]</scope>
    <source>
        <strain evidence="7">AT2.8</strain>
    </source>
</reference>
<dbReference type="AlphaFoldDB" id="A0A852T938"/>
<dbReference type="Pfam" id="PF03323">
    <property type="entry name" value="GerA"/>
    <property type="match status" value="1"/>
</dbReference>